<dbReference type="NCBIfam" id="TIGR04336">
    <property type="entry name" value="AmmeMemoSam_B"/>
    <property type="match status" value="1"/>
</dbReference>
<evidence type="ECO:0000313" key="3">
    <source>
        <dbReference type="EMBL" id="KXX74288.1"/>
    </source>
</evidence>
<evidence type="ECO:0000256" key="1">
    <source>
        <dbReference type="ARBA" id="ARBA00006315"/>
    </source>
</evidence>
<comment type="similarity">
    <text evidence="1">Belongs to the MEMO1 family.</text>
</comment>
<dbReference type="Gene3D" id="3.40.830.10">
    <property type="entry name" value="LigB-like"/>
    <property type="match status" value="1"/>
</dbReference>
<feature type="compositionally biased region" description="Polar residues" evidence="2">
    <location>
        <begin position="100"/>
        <end position="122"/>
    </location>
</feature>
<dbReference type="Pfam" id="PF01875">
    <property type="entry name" value="Memo"/>
    <property type="match status" value="1"/>
</dbReference>
<feature type="compositionally biased region" description="Low complexity" evidence="2">
    <location>
        <begin position="134"/>
        <end position="157"/>
    </location>
</feature>
<dbReference type="VEuPathDB" id="FungiDB:MMYC01_208413"/>
<dbReference type="STRING" id="100816.A0A175VS07"/>
<gene>
    <name evidence="3" type="ORF">MMYC01_208413</name>
</gene>
<reference evidence="3 4" key="1">
    <citation type="journal article" date="2016" name="Genome Announc.">
        <title>Genome Sequence of Madurella mycetomatis mm55, Isolated from a Human Mycetoma Case in Sudan.</title>
        <authorList>
            <person name="Smit S."/>
            <person name="Derks M.F."/>
            <person name="Bervoets S."/>
            <person name="Fahal A."/>
            <person name="van Leeuwen W."/>
            <person name="van Belkum A."/>
            <person name="van de Sande W.W."/>
        </authorList>
    </citation>
    <scope>NUCLEOTIDE SEQUENCE [LARGE SCALE GENOMIC DNA]</scope>
    <source>
        <strain evidence="4">mm55</strain>
    </source>
</reference>
<dbReference type="HAMAP" id="MF_00055">
    <property type="entry name" value="MEMO1"/>
    <property type="match status" value="1"/>
</dbReference>
<dbReference type="CDD" id="cd07361">
    <property type="entry name" value="MEMO_like"/>
    <property type="match status" value="1"/>
</dbReference>
<protein>
    <submittedName>
        <fullName evidence="3">Protein MEMO1</fullName>
    </submittedName>
</protein>
<dbReference type="PANTHER" id="PTHR11060">
    <property type="entry name" value="PROTEIN MEMO1"/>
    <property type="match status" value="1"/>
</dbReference>
<feature type="region of interest" description="Disordered" evidence="2">
    <location>
        <begin position="87"/>
        <end position="122"/>
    </location>
</feature>
<comment type="caution">
    <text evidence="3">The sequence shown here is derived from an EMBL/GenBank/DDBJ whole genome shotgun (WGS) entry which is preliminary data.</text>
</comment>
<feature type="region of interest" description="Disordered" evidence="2">
    <location>
        <begin position="50"/>
        <end position="73"/>
    </location>
</feature>
<evidence type="ECO:0000256" key="2">
    <source>
        <dbReference type="SAM" id="MobiDB-lite"/>
    </source>
</evidence>
<feature type="region of interest" description="Disordered" evidence="2">
    <location>
        <begin position="134"/>
        <end position="175"/>
    </location>
</feature>
<keyword evidence="4" id="KW-1185">Reference proteome</keyword>
<sequence length="563" mass="61944">MLLKRKRSDSELSSGSSTFSSLLRPDSDSFSFDAILAMDTSRRGFFSPRLPAPSHLPSRTMKRFRNNRPSDAEVHQHTLDLLYSARHHHPQQPQLPPTVNLATPSQPQANVQPQRCSGSGQQRSLHAFWDLPRSSTASTSNASSVASSPDPSSSVVVGRRMPSSTTCEDCGAGLRGSGDDDDVMMDIVVGDVDGGYSGFGSSDGDDHTCGACGRRPQRPCEVKMGTREASHAGSWYEDDAGELSSQLDKFLDSVPATLDDSGLPIPGARVIIAPHAGYSYSGPCAAWAYKALDLSAAKRVFVLGPSHTYYLRGCALTTFDKYATPFGDLIVDKATTSELRQTGRFSDMPASRDVGEHSLEMHIPYLWKRLEHTFGSDSSRFPPIVPILVGDGSEEEEKSFGELLSRYLKDPETAWIVSSDFCHWGSRFSYRPEFRDGLIRDLDAPRSKSSKHEVLKVRPDWGELADKPEGPEIHDVIKALDQMAMDAIESGIHHEFYKVLKDTNNTVCGRHPIGVVMAALEVLAKDRQEDGKGKFKFVQYQRSNLVKKQQDFSVSYASAYAVV</sequence>
<dbReference type="PANTHER" id="PTHR11060:SF0">
    <property type="entry name" value="PROTEIN MEMO1"/>
    <property type="match status" value="1"/>
</dbReference>
<name>A0A175VS07_9PEZI</name>
<evidence type="ECO:0000313" key="4">
    <source>
        <dbReference type="Proteomes" id="UP000078237"/>
    </source>
</evidence>
<dbReference type="AlphaFoldDB" id="A0A175VS07"/>
<proteinExistence type="inferred from homology"/>
<dbReference type="Proteomes" id="UP000078237">
    <property type="component" value="Unassembled WGS sequence"/>
</dbReference>
<feature type="region of interest" description="Disordered" evidence="2">
    <location>
        <begin position="1"/>
        <end position="27"/>
    </location>
</feature>
<organism evidence="3 4">
    <name type="scientific">Madurella mycetomatis</name>
    <dbReference type="NCBI Taxonomy" id="100816"/>
    <lineage>
        <taxon>Eukaryota</taxon>
        <taxon>Fungi</taxon>
        <taxon>Dikarya</taxon>
        <taxon>Ascomycota</taxon>
        <taxon>Pezizomycotina</taxon>
        <taxon>Sordariomycetes</taxon>
        <taxon>Sordariomycetidae</taxon>
        <taxon>Sordariales</taxon>
        <taxon>Sordariales incertae sedis</taxon>
        <taxon>Madurella</taxon>
    </lineage>
</organism>
<dbReference type="EMBL" id="LCTW02000368">
    <property type="protein sequence ID" value="KXX74288.1"/>
    <property type="molecule type" value="Genomic_DNA"/>
</dbReference>
<accession>A0A175VS07</accession>
<feature type="compositionally biased region" description="Low complexity" evidence="2">
    <location>
        <begin position="11"/>
        <end position="23"/>
    </location>
</feature>
<dbReference type="OrthoDB" id="417112at2759"/>
<dbReference type="InterPro" id="IPR002737">
    <property type="entry name" value="MEMO1_fam"/>
</dbReference>